<feature type="compositionally biased region" description="Basic residues" evidence="1">
    <location>
        <begin position="171"/>
        <end position="184"/>
    </location>
</feature>
<evidence type="ECO:0000256" key="1">
    <source>
        <dbReference type="SAM" id="MobiDB-lite"/>
    </source>
</evidence>
<gene>
    <name evidence="2" type="ORF">O9K51_06270</name>
</gene>
<accession>A0AB34FNE2</accession>
<feature type="region of interest" description="Disordered" evidence="1">
    <location>
        <begin position="18"/>
        <end position="59"/>
    </location>
</feature>
<feature type="compositionally biased region" description="Basic and acidic residues" evidence="1">
    <location>
        <begin position="140"/>
        <end position="153"/>
    </location>
</feature>
<evidence type="ECO:0000313" key="3">
    <source>
        <dbReference type="Proteomes" id="UP001163105"/>
    </source>
</evidence>
<evidence type="ECO:0000313" key="2">
    <source>
        <dbReference type="EMBL" id="KAJ6440480.1"/>
    </source>
</evidence>
<name>A0AB34FNE2_9HYPO</name>
<dbReference type="AlphaFoldDB" id="A0AB34FNE2"/>
<proteinExistence type="predicted"/>
<reference evidence="2" key="1">
    <citation type="submission" date="2023-01" db="EMBL/GenBank/DDBJ databases">
        <title>The growth and conidiation of Purpureocillium lavendulum are regulated by nitrogen source and histone H3K14 acetylation.</title>
        <authorList>
            <person name="Tang P."/>
            <person name="Han J."/>
            <person name="Zhang C."/>
            <person name="Tang P."/>
            <person name="Qi F."/>
            <person name="Zhang K."/>
            <person name="Liang L."/>
        </authorList>
    </citation>
    <scope>NUCLEOTIDE SEQUENCE</scope>
    <source>
        <strain evidence="2">YMF1.00683</strain>
    </source>
</reference>
<dbReference type="Proteomes" id="UP001163105">
    <property type="component" value="Unassembled WGS sequence"/>
</dbReference>
<feature type="region of interest" description="Disordered" evidence="1">
    <location>
        <begin position="140"/>
        <end position="184"/>
    </location>
</feature>
<dbReference type="EMBL" id="JAQHRD010000005">
    <property type="protein sequence ID" value="KAJ6440480.1"/>
    <property type="molecule type" value="Genomic_DNA"/>
</dbReference>
<sequence>MLRRHDSLRSVGTDTTCVPQIQVSSPPKKVKPVKMREPRDTGFPEPFNERGNTTLPHPDADLSPDAMISHEDVAGERALKRHRLSFLSKRKRTISHGFINEQTETLYSGLALPLMMGIDSAGREHPQLVSRSTWSLRLSKDGGESIRSSRRDGDYDDETPPTSPDISEHRGSKKGLFRRLRAKS</sequence>
<protein>
    <submittedName>
        <fullName evidence="2">Coiled-coil domain-containing protein</fullName>
    </submittedName>
</protein>
<organism evidence="2 3">
    <name type="scientific">Purpureocillium lavendulum</name>
    <dbReference type="NCBI Taxonomy" id="1247861"/>
    <lineage>
        <taxon>Eukaryota</taxon>
        <taxon>Fungi</taxon>
        <taxon>Dikarya</taxon>
        <taxon>Ascomycota</taxon>
        <taxon>Pezizomycotina</taxon>
        <taxon>Sordariomycetes</taxon>
        <taxon>Hypocreomycetidae</taxon>
        <taxon>Hypocreales</taxon>
        <taxon>Ophiocordycipitaceae</taxon>
        <taxon>Purpureocillium</taxon>
    </lineage>
</organism>
<comment type="caution">
    <text evidence="2">The sequence shown here is derived from an EMBL/GenBank/DDBJ whole genome shotgun (WGS) entry which is preliminary data.</text>
</comment>
<keyword evidence="3" id="KW-1185">Reference proteome</keyword>